<dbReference type="InterPro" id="IPR036968">
    <property type="entry name" value="Enolpyruvate_Tfrase_sf"/>
</dbReference>
<organism evidence="14 15">
    <name type="scientific">Candidatus Andersenbacteria bacterium CG10_big_fil_rev_8_21_14_0_10_54_11</name>
    <dbReference type="NCBI Taxonomy" id="1974485"/>
    <lineage>
        <taxon>Bacteria</taxon>
        <taxon>Candidatus Anderseniibacteriota</taxon>
    </lineage>
</organism>
<dbReference type="GO" id="GO:0005737">
    <property type="term" value="C:cytoplasm"/>
    <property type="evidence" value="ECO:0007669"/>
    <property type="project" value="UniProtKB-SubCell"/>
</dbReference>
<dbReference type="HAMAP" id="MF_00111">
    <property type="entry name" value="MurA"/>
    <property type="match status" value="1"/>
</dbReference>
<comment type="caution">
    <text evidence="14">The sequence shown here is derived from an EMBL/GenBank/DDBJ whole genome shotgun (WGS) entry which is preliminary data.</text>
</comment>
<accession>A0A2M6WYI9</accession>
<evidence type="ECO:0000256" key="1">
    <source>
        <dbReference type="ARBA" id="ARBA00004496"/>
    </source>
</evidence>
<keyword evidence="6 12" id="KW-0133">Cell shape</keyword>
<dbReference type="NCBIfam" id="TIGR01072">
    <property type="entry name" value="murA"/>
    <property type="match status" value="1"/>
</dbReference>
<gene>
    <name evidence="12 14" type="primary">murA</name>
    <name evidence="14" type="ORF">COT71_03980</name>
</gene>
<dbReference type="GO" id="GO:0051301">
    <property type="term" value="P:cell division"/>
    <property type="evidence" value="ECO:0007669"/>
    <property type="project" value="UniProtKB-KW"/>
</dbReference>
<evidence type="ECO:0000313" key="15">
    <source>
        <dbReference type="Proteomes" id="UP000230731"/>
    </source>
</evidence>
<dbReference type="GO" id="GO:0019277">
    <property type="term" value="P:UDP-N-acetylgalactosamine biosynthetic process"/>
    <property type="evidence" value="ECO:0007669"/>
    <property type="project" value="InterPro"/>
</dbReference>
<dbReference type="NCBIfam" id="NF006873">
    <property type="entry name" value="PRK09369.1"/>
    <property type="match status" value="1"/>
</dbReference>
<dbReference type="CDD" id="cd01555">
    <property type="entry name" value="UdpNAET"/>
    <property type="match status" value="1"/>
</dbReference>
<protein>
    <recommendedName>
        <fullName evidence="12">UDP-N-acetylglucosamine 1-carboxyvinyltransferase</fullName>
        <ecNumber evidence="12">2.5.1.7</ecNumber>
    </recommendedName>
    <alternativeName>
        <fullName evidence="12">Enoylpyruvate transferase</fullName>
    </alternativeName>
    <alternativeName>
        <fullName evidence="12">UDP-N-acetylglucosamine enolpyruvyl transferase</fullName>
        <shortName evidence="12">EPT</shortName>
    </alternativeName>
</protein>
<dbReference type="PANTHER" id="PTHR43783">
    <property type="entry name" value="UDP-N-ACETYLGLUCOSAMINE 1-CARBOXYVINYLTRANSFERASE"/>
    <property type="match status" value="1"/>
</dbReference>
<sequence>MVMSQLIIEGGAMLNGTVRVLGSKNAALPLLAASLLTDEPVVLHNIPAIADVKNMLNIMSTMGAVVARQDGVVRIQAKALDATALPPDTVGRLRGSILLLGALLGRNRKVTLPRPGGDVIGARPIDAHLDAFSQLGVGVVDTGAVVSLNGQAMAAGEVVLREFSVTATENVLLAAAALPGTTTIHLAAAEPHVIALGRLLEQMGTRISGLGTHTITVTGSGRLAGAEVTNIPDMLEAGLFVLLGATCGGKLMVENVPVEDLRFFFKKLDELGVQYTLAGNSVEVRRSNLKGFSAQTLPHPGLATDLQAPFAVAATQAQGTSLIHDPMYESRFKHCDELVKMGARVTVCDPHRVIIQGPTQLQGRHILSLDIRSGATLVLAGLIAHGVTTIDSAEIIDRGYERLEERLRALGAHITRVQAPAPVNATA</sequence>
<dbReference type="PANTHER" id="PTHR43783:SF1">
    <property type="entry name" value="UDP-N-ACETYLGLUCOSAMINE 1-CARBOXYVINYLTRANSFERASE"/>
    <property type="match status" value="1"/>
</dbReference>
<evidence type="ECO:0000256" key="4">
    <source>
        <dbReference type="ARBA" id="ARBA00022618"/>
    </source>
</evidence>
<feature type="domain" description="Enolpyruvate transferase" evidence="13">
    <location>
        <begin position="9"/>
        <end position="407"/>
    </location>
</feature>
<dbReference type="GO" id="GO:0008360">
    <property type="term" value="P:regulation of cell shape"/>
    <property type="evidence" value="ECO:0007669"/>
    <property type="project" value="UniProtKB-KW"/>
</dbReference>
<dbReference type="InterPro" id="IPR001986">
    <property type="entry name" value="Enolpyruvate_Tfrase_dom"/>
</dbReference>
<feature type="active site" description="Proton donor" evidence="12">
    <location>
        <position position="118"/>
    </location>
</feature>
<evidence type="ECO:0000256" key="3">
    <source>
        <dbReference type="ARBA" id="ARBA00022490"/>
    </source>
</evidence>
<keyword evidence="7 12" id="KW-0573">Peptidoglycan synthesis</keyword>
<evidence type="ECO:0000256" key="2">
    <source>
        <dbReference type="ARBA" id="ARBA00004752"/>
    </source>
</evidence>
<proteinExistence type="inferred from homology"/>
<evidence type="ECO:0000256" key="10">
    <source>
        <dbReference type="ARBA" id="ARBA00038367"/>
    </source>
</evidence>
<keyword evidence="4 12" id="KW-0132">Cell division</keyword>
<dbReference type="InterPro" id="IPR013792">
    <property type="entry name" value="RNA3'P_cycl/enolpyr_Trfase_a/b"/>
</dbReference>
<dbReference type="SUPFAM" id="SSF55205">
    <property type="entry name" value="EPT/RTPC-like"/>
    <property type="match status" value="1"/>
</dbReference>
<keyword evidence="3 12" id="KW-0963">Cytoplasm</keyword>
<comment type="caution">
    <text evidence="12">Lacks conserved residue(s) required for the propagation of feature annotation.</text>
</comment>
<dbReference type="GO" id="GO:0071555">
    <property type="term" value="P:cell wall organization"/>
    <property type="evidence" value="ECO:0007669"/>
    <property type="project" value="UniProtKB-KW"/>
</dbReference>
<evidence type="ECO:0000313" key="14">
    <source>
        <dbReference type="EMBL" id="PIT97826.1"/>
    </source>
</evidence>
<reference evidence="15" key="1">
    <citation type="submission" date="2017-09" db="EMBL/GenBank/DDBJ databases">
        <title>Depth-based differentiation of microbial function through sediment-hosted aquifers and enrichment of novel symbionts in the deep terrestrial subsurface.</title>
        <authorList>
            <person name="Probst A.J."/>
            <person name="Ladd B."/>
            <person name="Jarett J.K."/>
            <person name="Geller-Mcgrath D.E."/>
            <person name="Sieber C.M.K."/>
            <person name="Emerson J.B."/>
            <person name="Anantharaman K."/>
            <person name="Thomas B.C."/>
            <person name="Malmstrom R."/>
            <person name="Stieglmeier M."/>
            <person name="Klingl A."/>
            <person name="Woyke T."/>
            <person name="Ryan C.M."/>
            <person name="Banfield J.F."/>
        </authorList>
    </citation>
    <scope>NUCLEOTIDE SEQUENCE [LARGE SCALE GENOMIC DNA]</scope>
</reference>
<comment type="subcellular location">
    <subcellularLocation>
        <location evidence="1 12">Cytoplasm</location>
    </subcellularLocation>
</comment>
<evidence type="ECO:0000256" key="11">
    <source>
        <dbReference type="ARBA" id="ARBA00047527"/>
    </source>
</evidence>
<dbReference type="Pfam" id="PF00275">
    <property type="entry name" value="EPSP_synthase"/>
    <property type="match status" value="1"/>
</dbReference>
<evidence type="ECO:0000256" key="8">
    <source>
        <dbReference type="ARBA" id="ARBA00023306"/>
    </source>
</evidence>
<keyword evidence="9 12" id="KW-0961">Cell wall biogenesis/degradation</keyword>
<dbReference type="InterPro" id="IPR005750">
    <property type="entry name" value="UDP_GlcNAc_COvinyl_MurA"/>
</dbReference>
<comment type="similarity">
    <text evidence="10 12">Belongs to the EPSP synthase family. MurA subfamily.</text>
</comment>
<evidence type="ECO:0000256" key="6">
    <source>
        <dbReference type="ARBA" id="ARBA00022960"/>
    </source>
</evidence>
<feature type="binding site" evidence="12">
    <location>
        <position position="305"/>
    </location>
    <ligand>
        <name>UDP-N-acetyl-alpha-D-glucosamine</name>
        <dbReference type="ChEBI" id="CHEBI:57705"/>
    </ligand>
</feature>
<dbReference type="EC" id="2.5.1.7" evidence="12"/>
<dbReference type="GO" id="GO:0008760">
    <property type="term" value="F:UDP-N-acetylglucosamine 1-carboxyvinyltransferase activity"/>
    <property type="evidence" value="ECO:0007669"/>
    <property type="project" value="UniProtKB-UniRule"/>
</dbReference>
<comment type="pathway">
    <text evidence="2 12">Cell wall biogenesis; peptidoglycan biosynthesis.</text>
</comment>
<keyword evidence="5 12" id="KW-0808">Transferase</keyword>
<name>A0A2M6WYI9_9BACT</name>
<dbReference type="InterPro" id="IPR050068">
    <property type="entry name" value="MurA_subfamily"/>
</dbReference>
<evidence type="ECO:0000256" key="12">
    <source>
        <dbReference type="HAMAP-Rule" id="MF_00111"/>
    </source>
</evidence>
<feature type="binding site" evidence="12">
    <location>
        <position position="94"/>
    </location>
    <ligand>
        <name>UDP-N-acetyl-alpha-D-glucosamine</name>
        <dbReference type="ChEBI" id="CHEBI:57705"/>
    </ligand>
</feature>
<comment type="catalytic activity">
    <reaction evidence="11 12">
        <text>phosphoenolpyruvate + UDP-N-acetyl-alpha-D-glucosamine = UDP-N-acetyl-3-O-(1-carboxyvinyl)-alpha-D-glucosamine + phosphate</text>
        <dbReference type="Rhea" id="RHEA:18681"/>
        <dbReference type="ChEBI" id="CHEBI:43474"/>
        <dbReference type="ChEBI" id="CHEBI:57705"/>
        <dbReference type="ChEBI" id="CHEBI:58702"/>
        <dbReference type="ChEBI" id="CHEBI:68483"/>
        <dbReference type="EC" id="2.5.1.7"/>
    </reaction>
</comment>
<evidence type="ECO:0000256" key="9">
    <source>
        <dbReference type="ARBA" id="ARBA00023316"/>
    </source>
</evidence>
<dbReference type="EMBL" id="PEZP01000043">
    <property type="protein sequence ID" value="PIT97826.1"/>
    <property type="molecule type" value="Genomic_DNA"/>
</dbReference>
<dbReference type="AlphaFoldDB" id="A0A2M6WYI9"/>
<feature type="binding site" evidence="12">
    <location>
        <position position="327"/>
    </location>
    <ligand>
        <name>UDP-N-acetyl-alpha-D-glucosamine</name>
        <dbReference type="ChEBI" id="CHEBI:57705"/>
    </ligand>
</feature>
<dbReference type="Proteomes" id="UP000230731">
    <property type="component" value="Unassembled WGS sequence"/>
</dbReference>
<evidence type="ECO:0000259" key="13">
    <source>
        <dbReference type="Pfam" id="PF00275"/>
    </source>
</evidence>
<dbReference type="GO" id="GO:0009252">
    <property type="term" value="P:peptidoglycan biosynthetic process"/>
    <property type="evidence" value="ECO:0007669"/>
    <property type="project" value="UniProtKB-UniRule"/>
</dbReference>
<evidence type="ECO:0000256" key="7">
    <source>
        <dbReference type="ARBA" id="ARBA00022984"/>
    </source>
</evidence>
<dbReference type="Gene3D" id="3.65.10.10">
    <property type="entry name" value="Enolpyruvate transferase domain"/>
    <property type="match status" value="2"/>
</dbReference>
<evidence type="ECO:0000256" key="5">
    <source>
        <dbReference type="ARBA" id="ARBA00022679"/>
    </source>
</evidence>
<dbReference type="UniPathway" id="UPA00219"/>
<comment type="function">
    <text evidence="12">Cell wall formation. Adds enolpyruvyl to UDP-N-acetylglucosamine.</text>
</comment>
<keyword evidence="8 12" id="KW-0131">Cell cycle</keyword>
<feature type="binding site" evidence="12">
    <location>
        <begin position="24"/>
        <end position="25"/>
    </location>
    <ligand>
        <name>phosphoenolpyruvate</name>
        <dbReference type="ChEBI" id="CHEBI:58702"/>
    </ligand>
</feature>